<reference evidence="1" key="1">
    <citation type="submission" date="2022-06" db="EMBL/GenBank/DDBJ databases">
        <authorList>
            <person name="Legras J.-L."/>
            <person name="Devillers H."/>
            <person name="Grondin C."/>
        </authorList>
    </citation>
    <scope>NUCLEOTIDE SEQUENCE</scope>
    <source>
        <strain evidence="1">CLIB 1444</strain>
    </source>
</reference>
<accession>A0ACA9YA41</accession>
<evidence type="ECO:0000313" key="2">
    <source>
        <dbReference type="Proteomes" id="UP001152531"/>
    </source>
</evidence>
<name>A0ACA9YA41_9ASCO</name>
<organism evidence="1 2">
    <name type="scientific">[Candida] jaroonii</name>
    <dbReference type="NCBI Taxonomy" id="467808"/>
    <lineage>
        <taxon>Eukaryota</taxon>
        <taxon>Fungi</taxon>
        <taxon>Dikarya</taxon>
        <taxon>Ascomycota</taxon>
        <taxon>Saccharomycotina</taxon>
        <taxon>Pichiomycetes</taxon>
        <taxon>Debaryomycetaceae</taxon>
        <taxon>Yamadazyma</taxon>
    </lineage>
</organism>
<dbReference type="EMBL" id="CALSDN010000005">
    <property type="protein sequence ID" value="CAH6721289.1"/>
    <property type="molecule type" value="Genomic_DNA"/>
</dbReference>
<protein>
    <submittedName>
        <fullName evidence="1">Protein Sip5p</fullName>
    </submittedName>
</protein>
<keyword evidence="2" id="KW-1185">Reference proteome</keyword>
<sequence>MGNTAGKEARPRSNTYSSTSSTLNSYDINRRNTIFGNVNDYKKSRKQEERDRQREDHYSKLIVKYDQTVDGGYLAPFGTYKSNLDFNVDIVRELIIQRKLAPFYTPLQDFDDDWTEDELLKILSQLTLHSIEIAYDDEEIDDIDDHKIHKSSNFYKRQEQKMKLKLLMEKIKSLQKDEENKFFDIKLEGKDDNLPSKDLLLKLYKNPIECPICFLYYPNNLNLSRCCLQPICTECFVQIKRLDPHPPHDQQEQSQGNELPHTLISEPSNCPYCAMNDFGVIFEKDLDIKTGISGIKPGTYHNDLIHDPTQDNINEIKDDLKNLNIESSEVFSSSPSSSPLKASPIKSPTPASQKEESLREKRRRRSSIPANSPKVITIDQIRPDWELKLASAKSKLARKSAAASAIHASNLIINPSTDLAEYDTRRRNSNSNTRFQTIEDRMIEEALRLSIIDEEERVRRQGTPQSESSNNT</sequence>
<gene>
    <name evidence="1" type="ORF">CLIB1444_05S07778</name>
</gene>
<evidence type="ECO:0000313" key="1">
    <source>
        <dbReference type="EMBL" id="CAH6721289.1"/>
    </source>
</evidence>
<comment type="caution">
    <text evidence="1">The sequence shown here is derived from an EMBL/GenBank/DDBJ whole genome shotgun (WGS) entry which is preliminary data.</text>
</comment>
<proteinExistence type="predicted"/>
<dbReference type="Proteomes" id="UP001152531">
    <property type="component" value="Unassembled WGS sequence"/>
</dbReference>